<keyword evidence="9" id="KW-1185">Reference proteome</keyword>
<comment type="similarity">
    <text evidence="2">Belongs to the autoinducer-2 exporter (AI-2E) (TC 2.A.86) family.</text>
</comment>
<feature type="transmembrane region" description="Helical" evidence="7">
    <location>
        <begin position="323"/>
        <end position="340"/>
    </location>
</feature>
<feature type="transmembrane region" description="Helical" evidence="7">
    <location>
        <begin position="48"/>
        <end position="65"/>
    </location>
</feature>
<accession>A0A081BUV9</accession>
<evidence type="ECO:0000313" key="8">
    <source>
        <dbReference type="EMBL" id="GAK56114.1"/>
    </source>
</evidence>
<evidence type="ECO:0008006" key="10">
    <source>
        <dbReference type="Google" id="ProtNLM"/>
    </source>
</evidence>
<feature type="transmembrane region" description="Helical" evidence="7">
    <location>
        <begin position="262"/>
        <end position="283"/>
    </location>
</feature>
<keyword evidence="5 7" id="KW-0472">Membrane</keyword>
<dbReference type="STRING" id="1499967.U27_03076"/>
<evidence type="ECO:0000256" key="2">
    <source>
        <dbReference type="ARBA" id="ARBA00009773"/>
    </source>
</evidence>
<feature type="transmembrane region" description="Helical" evidence="7">
    <location>
        <begin position="101"/>
        <end position="127"/>
    </location>
</feature>
<evidence type="ECO:0000256" key="4">
    <source>
        <dbReference type="ARBA" id="ARBA00022989"/>
    </source>
</evidence>
<feature type="compositionally biased region" description="Basic and acidic residues" evidence="6">
    <location>
        <begin position="25"/>
        <end position="38"/>
    </location>
</feature>
<organism evidence="8">
    <name type="scientific">Vecturithrix granuli</name>
    <dbReference type="NCBI Taxonomy" id="1499967"/>
    <lineage>
        <taxon>Bacteria</taxon>
        <taxon>Candidatus Moduliflexota</taxon>
        <taxon>Candidatus Vecturitrichia</taxon>
        <taxon>Candidatus Vecturitrichales</taxon>
        <taxon>Candidatus Vecturitrichaceae</taxon>
        <taxon>Candidatus Vecturithrix</taxon>
    </lineage>
</organism>
<dbReference type="HOGENOM" id="CLU_041771_2_3_0"/>
<evidence type="ECO:0000313" key="9">
    <source>
        <dbReference type="Proteomes" id="UP000030661"/>
    </source>
</evidence>
<comment type="subcellular location">
    <subcellularLocation>
        <location evidence="1">Membrane</location>
        <topology evidence="1">Multi-pass membrane protein</topology>
    </subcellularLocation>
</comment>
<keyword evidence="3 7" id="KW-0812">Transmembrane</keyword>
<dbReference type="PANTHER" id="PTHR21716">
    <property type="entry name" value="TRANSMEMBRANE PROTEIN"/>
    <property type="match status" value="1"/>
</dbReference>
<evidence type="ECO:0000256" key="3">
    <source>
        <dbReference type="ARBA" id="ARBA00022692"/>
    </source>
</evidence>
<gene>
    <name evidence="8" type="ORF">U27_03076</name>
</gene>
<keyword evidence="4 7" id="KW-1133">Transmembrane helix</keyword>
<reference evidence="8" key="1">
    <citation type="journal article" date="2015" name="PeerJ">
        <title>First genomic representation of candidate bacterial phylum KSB3 points to enhanced environmental sensing as a trigger of wastewater bulking.</title>
        <authorList>
            <person name="Sekiguchi Y."/>
            <person name="Ohashi A."/>
            <person name="Parks D.H."/>
            <person name="Yamauchi T."/>
            <person name="Tyson G.W."/>
            <person name="Hugenholtz P."/>
        </authorList>
    </citation>
    <scope>NUCLEOTIDE SEQUENCE [LARGE SCALE GENOMIC DNA]</scope>
</reference>
<feature type="transmembrane region" description="Helical" evidence="7">
    <location>
        <begin position="289"/>
        <end position="311"/>
    </location>
</feature>
<feature type="transmembrane region" description="Helical" evidence="7">
    <location>
        <begin position="71"/>
        <end position="89"/>
    </location>
</feature>
<evidence type="ECO:0000256" key="5">
    <source>
        <dbReference type="ARBA" id="ARBA00023136"/>
    </source>
</evidence>
<feature type="transmembrane region" description="Helical" evidence="7">
    <location>
        <begin position="376"/>
        <end position="394"/>
    </location>
</feature>
<dbReference type="InterPro" id="IPR002549">
    <property type="entry name" value="AI-2E-like"/>
</dbReference>
<name>A0A081BUV9_VECG1</name>
<dbReference type="eggNOG" id="COG0628">
    <property type="taxonomic scope" value="Bacteria"/>
</dbReference>
<feature type="region of interest" description="Disordered" evidence="6">
    <location>
        <begin position="1"/>
        <end position="38"/>
    </location>
</feature>
<dbReference type="AlphaFoldDB" id="A0A081BUV9"/>
<evidence type="ECO:0000256" key="7">
    <source>
        <dbReference type="SAM" id="Phobius"/>
    </source>
</evidence>
<dbReference type="Proteomes" id="UP000030661">
    <property type="component" value="Unassembled WGS sequence"/>
</dbReference>
<dbReference type="PANTHER" id="PTHR21716:SF4">
    <property type="entry name" value="TRANSMEMBRANE PROTEIN 245"/>
    <property type="match status" value="1"/>
</dbReference>
<dbReference type="Pfam" id="PF01594">
    <property type="entry name" value="AI-2E_transport"/>
    <property type="match status" value="1"/>
</dbReference>
<sequence>MKKRQQKIRENISKNRKTTSTAETQTEKQETSQKTNMDKPRRQVHLNYGHYFLFFLLFLSLFTSYKLIQPYLNPIILAGILAIVLRPFYEKLLRWTRGRKNIAAFLACTLLTLVVMIPLLFLFFALLQQGVQSFNAIYDWVAQEKYRVILEHPLLDDLVAAAQEYLPSIQKLFPDFELTNIRLDKVLLQLSSTTGKYLLNQGGMLVTNLSAIAIQFFLMLFVLFFFLRDQDIIFKAILHLSPLSNTQEREILSKIETVAKSVFLGTFVTGVAQGVAGGVAFSIAHLPGLFWGTVMAFASLIPVVGTALIWVPVTLYLFLSGHWGYGIFMVLWCSLIVGMLDNFVRPLFMKSAGTNMSTLLIFLAVLGGLKYFGLIGLLYGPLLIGLTIVFLYIYSLEFESFLTQQDQN</sequence>
<protein>
    <recommendedName>
        <fullName evidence="10">Permease</fullName>
    </recommendedName>
</protein>
<evidence type="ECO:0000256" key="1">
    <source>
        <dbReference type="ARBA" id="ARBA00004141"/>
    </source>
</evidence>
<proteinExistence type="inferred from homology"/>
<evidence type="ECO:0000256" key="6">
    <source>
        <dbReference type="SAM" id="MobiDB-lite"/>
    </source>
</evidence>
<feature type="transmembrane region" description="Helical" evidence="7">
    <location>
        <begin position="205"/>
        <end position="227"/>
    </location>
</feature>
<dbReference type="GO" id="GO:0016020">
    <property type="term" value="C:membrane"/>
    <property type="evidence" value="ECO:0007669"/>
    <property type="project" value="UniProtKB-SubCell"/>
</dbReference>
<dbReference type="EMBL" id="DF820464">
    <property type="protein sequence ID" value="GAK56114.1"/>
    <property type="molecule type" value="Genomic_DNA"/>
</dbReference>